<reference evidence="1 2" key="1">
    <citation type="submission" date="2024-04" db="EMBL/GenBank/DDBJ databases">
        <title>Genome assembly C_amara_ONT_v2.</title>
        <authorList>
            <person name="Yant L."/>
            <person name="Moore C."/>
            <person name="Slenker M."/>
        </authorList>
    </citation>
    <scope>NUCLEOTIDE SEQUENCE [LARGE SCALE GENOMIC DNA]</scope>
    <source>
        <tissue evidence="1">Leaf</tissue>
    </source>
</reference>
<comment type="caution">
    <text evidence="1">The sequence shown here is derived from an EMBL/GenBank/DDBJ whole genome shotgun (WGS) entry which is preliminary data.</text>
</comment>
<dbReference type="Proteomes" id="UP001558713">
    <property type="component" value="Unassembled WGS sequence"/>
</dbReference>
<dbReference type="SUPFAM" id="SSF117281">
    <property type="entry name" value="Kelch motif"/>
    <property type="match status" value="1"/>
</dbReference>
<evidence type="ECO:0000313" key="1">
    <source>
        <dbReference type="EMBL" id="KAL1202976.1"/>
    </source>
</evidence>
<dbReference type="InterPro" id="IPR006652">
    <property type="entry name" value="Kelch_1"/>
</dbReference>
<organism evidence="1 2">
    <name type="scientific">Cardamine amara subsp. amara</name>
    <dbReference type="NCBI Taxonomy" id="228776"/>
    <lineage>
        <taxon>Eukaryota</taxon>
        <taxon>Viridiplantae</taxon>
        <taxon>Streptophyta</taxon>
        <taxon>Embryophyta</taxon>
        <taxon>Tracheophyta</taxon>
        <taxon>Spermatophyta</taxon>
        <taxon>Magnoliopsida</taxon>
        <taxon>eudicotyledons</taxon>
        <taxon>Gunneridae</taxon>
        <taxon>Pentapetalae</taxon>
        <taxon>rosids</taxon>
        <taxon>malvids</taxon>
        <taxon>Brassicales</taxon>
        <taxon>Brassicaceae</taxon>
        <taxon>Cardamineae</taxon>
        <taxon>Cardamine</taxon>
    </lineage>
</organism>
<evidence type="ECO:0000313" key="2">
    <source>
        <dbReference type="Proteomes" id="UP001558713"/>
    </source>
</evidence>
<dbReference type="EMBL" id="JBANAX010000566">
    <property type="protein sequence ID" value="KAL1202976.1"/>
    <property type="molecule type" value="Genomic_DNA"/>
</dbReference>
<dbReference type="InterPro" id="IPR015915">
    <property type="entry name" value="Kelch-typ_b-propeller"/>
</dbReference>
<dbReference type="AlphaFoldDB" id="A0ABD1A834"/>
<protein>
    <submittedName>
        <fullName evidence="1">F-box/kelch-repeat protein</fullName>
    </submittedName>
</protein>
<keyword evidence="2" id="KW-1185">Reference proteome</keyword>
<accession>A0ABD1A834</accession>
<proteinExistence type="predicted"/>
<dbReference type="Pfam" id="PF01344">
    <property type="entry name" value="Kelch_1"/>
    <property type="match status" value="1"/>
</dbReference>
<gene>
    <name evidence="1" type="ORF">V5N11_015226</name>
</gene>
<name>A0ABD1A834_CARAN</name>
<sequence>MRVSRVGAKSWFLDGKLDICNRRMHKEELKTEESMNWGEVFDLKTQTWKPLPRPSDDGVDTNHKVAVFGARLYVNLSPSIKIMHMIRNKKAGWILWV</sequence>